<accession>K6ZGP5</accession>
<comment type="caution">
    <text evidence="1">The sequence shown here is derived from an EMBL/GenBank/DDBJ whole genome shotgun (WGS) entry which is preliminary data.</text>
</comment>
<protein>
    <submittedName>
        <fullName evidence="1">Uncharacterized protein</fullName>
    </submittedName>
</protein>
<gene>
    <name evidence="1" type="ORF">GPAL_1220</name>
</gene>
<dbReference type="EMBL" id="BAEQ01000023">
    <property type="protein sequence ID" value="GAC28093.1"/>
    <property type="molecule type" value="Genomic_DNA"/>
</dbReference>
<dbReference type="AlphaFoldDB" id="K6ZGP5"/>
<dbReference type="InterPro" id="IPR012337">
    <property type="entry name" value="RNaseH-like_sf"/>
</dbReference>
<keyword evidence="2" id="KW-1185">Reference proteome</keyword>
<dbReference type="Proteomes" id="UP000006251">
    <property type="component" value="Unassembled WGS sequence"/>
</dbReference>
<reference evidence="2" key="1">
    <citation type="journal article" date="2014" name="Environ. Microbiol.">
        <title>Comparative genomics of the marine bacterial genus Glaciecola reveals the high degree of genomic diversity and genomic characteristic for cold adaptation.</title>
        <authorList>
            <person name="Qin Q.L."/>
            <person name="Xie B.B."/>
            <person name="Yu Y."/>
            <person name="Shu Y.L."/>
            <person name="Rong J.C."/>
            <person name="Zhang Y.J."/>
            <person name="Zhao D.L."/>
            <person name="Chen X.L."/>
            <person name="Zhang X.Y."/>
            <person name="Chen B."/>
            <person name="Zhou B.C."/>
            <person name="Zhang Y.Z."/>
        </authorList>
    </citation>
    <scope>NUCLEOTIDE SEQUENCE [LARGE SCALE GENOMIC DNA]</scope>
    <source>
        <strain evidence="2">ACAM 615</strain>
    </source>
</reference>
<dbReference type="SUPFAM" id="SSF53098">
    <property type="entry name" value="Ribonuclease H-like"/>
    <property type="match status" value="1"/>
</dbReference>
<name>K6ZGP5_9ALTE</name>
<sequence length="136" mass="16044">MRSDGLRYCQLIKPFDDWFHWNIEAENIHGISQRLLNKKGISGIQICLELNDFIGSEQTYSDGWVVDSPWLLKLYDRSQVELGFRLSALEMILNEFQYDVWDKTKADILSKMTVQRHRASNDAMLIQRTYVETLNR</sequence>
<evidence type="ECO:0000313" key="2">
    <source>
        <dbReference type="Proteomes" id="UP000006251"/>
    </source>
</evidence>
<evidence type="ECO:0000313" key="1">
    <source>
        <dbReference type="EMBL" id="GAC28093.1"/>
    </source>
</evidence>
<dbReference type="STRING" id="1121922.GCA_000428905_03794"/>
<proteinExistence type="predicted"/>
<organism evidence="1 2">
    <name type="scientific">Brumicola pallidula DSM 14239 = ACAM 615</name>
    <dbReference type="NCBI Taxonomy" id="1121922"/>
    <lineage>
        <taxon>Bacteria</taxon>
        <taxon>Pseudomonadati</taxon>
        <taxon>Pseudomonadota</taxon>
        <taxon>Gammaproteobacteria</taxon>
        <taxon>Alteromonadales</taxon>
        <taxon>Alteromonadaceae</taxon>
        <taxon>Brumicola</taxon>
    </lineage>
</organism>